<proteinExistence type="predicted"/>
<protein>
    <submittedName>
        <fullName evidence="2">Uncharacterized protein</fullName>
    </submittedName>
</protein>
<evidence type="ECO:0000313" key="3">
    <source>
        <dbReference type="Proteomes" id="UP001458880"/>
    </source>
</evidence>
<organism evidence="2 3">
    <name type="scientific">Popillia japonica</name>
    <name type="common">Japanese beetle</name>
    <dbReference type="NCBI Taxonomy" id="7064"/>
    <lineage>
        <taxon>Eukaryota</taxon>
        <taxon>Metazoa</taxon>
        <taxon>Ecdysozoa</taxon>
        <taxon>Arthropoda</taxon>
        <taxon>Hexapoda</taxon>
        <taxon>Insecta</taxon>
        <taxon>Pterygota</taxon>
        <taxon>Neoptera</taxon>
        <taxon>Endopterygota</taxon>
        <taxon>Coleoptera</taxon>
        <taxon>Polyphaga</taxon>
        <taxon>Scarabaeiformia</taxon>
        <taxon>Scarabaeidae</taxon>
        <taxon>Rutelinae</taxon>
        <taxon>Popillia</taxon>
    </lineage>
</organism>
<reference evidence="2 3" key="1">
    <citation type="journal article" date="2024" name="BMC Genomics">
        <title>De novo assembly and annotation of Popillia japonica's genome with initial clues to its potential as an invasive pest.</title>
        <authorList>
            <person name="Cucini C."/>
            <person name="Boschi S."/>
            <person name="Funari R."/>
            <person name="Cardaioli E."/>
            <person name="Iannotti N."/>
            <person name="Marturano G."/>
            <person name="Paoli F."/>
            <person name="Bruttini M."/>
            <person name="Carapelli A."/>
            <person name="Frati F."/>
            <person name="Nardi F."/>
        </authorList>
    </citation>
    <scope>NUCLEOTIDE SEQUENCE [LARGE SCALE GENOMIC DNA]</scope>
    <source>
        <strain evidence="2">DMR45628</strain>
    </source>
</reference>
<accession>A0AAW1JJP0</accession>
<evidence type="ECO:0000313" key="2">
    <source>
        <dbReference type="EMBL" id="KAK9704254.1"/>
    </source>
</evidence>
<gene>
    <name evidence="2" type="ORF">QE152_g28402</name>
</gene>
<sequence length="118" mass="12972">MVCFGQGIGGERGWLLFAQPSEERISQGEIGVRAHLRVVRDVGVGVGSDFSAYGSKTQPNVSNEDAKICKKSTYVISQDTNKSKQQRQLCTFVKQNLSSSFSSRSTRINGSRKPETIK</sequence>
<dbReference type="EMBL" id="JASPKY010000354">
    <property type="protein sequence ID" value="KAK9704254.1"/>
    <property type="molecule type" value="Genomic_DNA"/>
</dbReference>
<name>A0AAW1JJP0_POPJA</name>
<dbReference type="AlphaFoldDB" id="A0AAW1JJP0"/>
<evidence type="ECO:0000256" key="1">
    <source>
        <dbReference type="SAM" id="MobiDB-lite"/>
    </source>
</evidence>
<keyword evidence="3" id="KW-1185">Reference proteome</keyword>
<comment type="caution">
    <text evidence="2">The sequence shown here is derived from an EMBL/GenBank/DDBJ whole genome shotgun (WGS) entry which is preliminary data.</text>
</comment>
<dbReference type="Proteomes" id="UP001458880">
    <property type="component" value="Unassembled WGS sequence"/>
</dbReference>
<feature type="region of interest" description="Disordered" evidence="1">
    <location>
        <begin position="99"/>
        <end position="118"/>
    </location>
</feature>